<evidence type="ECO:0000256" key="1">
    <source>
        <dbReference type="SAM" id="MobiDB-lite"/>
    </source>
</evidence>
<sequence>MAEPESNDDITWVCTAPLHMRVKPLEVQFSKDFAGNAAAVKAKANLLDIHKVYLEKQFATALKGKQDDLVVLNANLKPSKIFQDLKPVIVAHGKEVDALSLRPIFRQVEGQDDIQVNRWVTDPDIVQTFQELLTDLPMIGLHVNMIIEAAETICFNKEKKKQALANAMDIDDGNINVSKDDLKKLIAAAVANTTKKCKPLKKVHNLAYARITPSDSTLAAPQVQEGWKGLFTSQEEVLLFLGSQQTDETLDRQVGSQEEWQGKEELAWQGQGEGQGLTPKP</sequence>
<accession>A0A9P7FY43</accession>
<evidence type="ECO:0000313" key="2">
    <source>
        <dbReference type="EMBL" id="KAG5640419.1"/>
    </source>
</evidence>
<comment type="caution">
    <text evidence="2">The sequence shown here is derived from an EMBL/GenBank/DDBJ whole genome shotgun (WGS) entry which is preliminary data.</text>
</comment>
<dbReference type="OrthoDB" id="3039717at2759"/>
<dbReference type="AlphaFoldDB" id="A0A9P7FY43"/>
<gene>
    <name evidence="2" type="ORF">DXG03_008737</name>
</gene>
<evidence type="ECO:0000313" key="3">
    <source>
        <dbReference type="Proteomes" id="UP000775547"/>
    </source>
</evidence>
<protein>
    <submittedName>
        <fullName evidence="2">Uncharacterized protein</fullName>
    </submittedName>
</protein>
<organism evidence="2 3">
    <name type="scientific">Asterophora parasitica</name>
    <dbReference type="NCBI Taxonomy" id="117018"/>
    <lineage>
        <taxon>Eukaryota</taxon>
        <taxon>Fungi</taxon>
        <taxon>Dikarya</taxon>
        <taxon>Basidiomycota</taxon>
        <taxon>Agaricomycotina</taxon>
        <taxon>Agaricomycetes</taxon>
        <taxon>Agaricomycetidae</taxon>
        <taxon>Agaricales</taxon>
        <taxon>Tricholomatineae</taxon>
        <taxon>Lyophyllaceae</taxon>
        <taxon>Asterophora</taxon>
    </lineage>
</organism>
<name>A0A9P7FY43_9AGAR</name>
<dbReference type="EMBL" id="JABCKV010000750">
    <property type="protein sequence ID" value="KAG5640419.1"/>
    <property type="molecule type" value="Genomic_DNA"/>
</dbReference>
<reference evidence="2" key="2">
    <citation type="submission" date="2021-10" db="EMBL/GenBank/DDBJ databases">
        <title>Phylogenomics reveals ancestral predisposition of the termite-cultivated fungus Termitomyces towards a domesticated lifestyle.</title>
        <authorList>
            <person name="Auxier B."/>
            <person name="Grum-Grzhimaylo A."/>
            <person name="Cardenas M.E."/>
            <person name="Lodge J.D."/>
            <person name="Laessoe T."/>
            <person name="Pedersen O."/>
            <person name="Smith M.E."/>
            <person name="Kuyper T.W."/>
            <person name="Franco-Molano E.A."/>
            <person name="Baroni T.J."/>
            <person name="Aanen D.K."/>
        </authorList>
    </citation>
    <scope>NUCLEOTIDE SEQUENCE</scope>
    <source>
        <strain evidence="2">AP01</strain>
        <tissue evidence="2">Mycelium</tissue>
    </source>
</reference>
<keyword evidence="3" id="KW-1185">Reference proteome</keyword>
<feature type="region of interest" description="Disordered" evidence="1">
    <location>
        <begin position="250"/>
        <end position="281"/>
    </location>
</feature>
<dbReference type="Proteomes" id="UP000775547">
    <property type="component" value="Unassembled WGS sequence"/>
</dbReference>
<reference evidence="2" key="1">
    <citation type="submission" date="2020-07" db="EMBL/GenBank/DDBJ databases">
        <authorList>
            <person name="Nieuwenhuis M."/>
            <person name="Van De Peppel L.J.J."/>
        </authorList>
    </citation>
    <scope>NUCLEOTIDE SEQUENCE</scope>
    <source>
        <strain evidence="2">AP01</strain>
        <tissue evidence="2">Mycelium</tissue>
    </source>
</reference>
<proteinExistence type="predicted"/>